<evidence type="ECO:0000259" key="2">
    <source>
        <dbReference type="PROSITE" id="PS50887"/>
    </source>
</evidence>
<gene>
    <name evidence="3" type="ORF">FHS18_003144</name>
</gene>
<feature type="transmembrane region" description="Helical" evidence="1">
    <location>
        <begin position="100"/>
        <end position="118"/>
    </location>
</feature>
<dbReference type="NCBIfam" id="TIGR00254">
    <property type="entry name" value="GGDEF"/>
    <property type="match status" value="1"/>
</dbReference>
<sequence>MPLLAWRKPLQVIITLYICVTILLMLQYPTNLTLKTILLFIPTVFAVALNVLTVRYKQGNFRKFWMFIMLGSASYSLANLIYYASVWFNLPSGITYGADLLWNMQTIMFFMALVLLLLQEKNHFRGIRFMLDSVIMMVILVTLSLKFIIIPNIQLMLTNMTMLGVITNVIYPLSDLGILFCILHAVYSYRIVTRYETTVLAYILTGMVMFVVADAFYMYQLAVGTFIAGGWLDLIWDIGILLIGFAGLYSFDRPRGETSSRSAGSSTQLRRNKSEMYNFKRAILPYTGFFFMVGLLVYEYKLHRDQLFIGVLIALLLMLLRQVAVINENRMLMSKLQLALGHTDHMANHDELTALPNRRMFIRQLDHAVEAASASGEQLAVIFIDVDHFKSVNDRYGHGIGDRLIYEVSRRLSRAVKGQQALVSRLSGDEFTVMLRYVTNSGLEEVLASIVTELAAPFELAQHSVHVSGSVGAASYPLLGRTREELLRHADAAMYLSKSLGGNQYQVYCGAIITEK</sequence>
<dbReference type="PANTHER" id="PTHR46663">
    <property type="entry name" value="DIGUANYLATE CYCLASE DGCT-RELATED"/>
    <property type="match status" value="1"/>
</dbReference>
<feature type="transmembrane region" description="Helical" evidence="1">
    <location>
        <begin position="169"/>
        <end position="187"/>
    </location>
</feature>
<keyword evidence="1" id="KW-1133">Transmembrane helix</keyword>
<evidence type="ECO:0000313" key="4">
    <source>
        <dbReference type="Proteomes" id="UP000570361"/>
    </source>
</evidence>
<feature type="transmembrane region" description="Helical" evidence="1">
    <location>
        <begin position="12"/>
        <end position="28"/>
    </location>
</feature>
<feature type="transmembrane region" description="Helical" evidence="1">
    <location>
        <begin position="283"/>
        <end position="300"/>
    </location>
</feature>
<feature type="transmembrane region" description="Helical" evidence="1">
    <location>
        <begin position="306"/>
        <end position="326"/>
    </location>
</feature>
<keyword evidence="1" id="KW-0812">Transmembrane</keyword>
<dbReference type="EMBL" id="JACHXK010000006">
    <property type="protein sequence ID" value="MBB3111076.1"/>
    <property type="molecule type" value="Genomic_DNA"/>
</dbReference>
<feature type="transmembrane region" description="Helical" evidence="1">
    <location>
        <begin position="231"/>
        <end position="251"/>
    </location>
</feature>
<feature type="transmembrane region" description="Helical" evidence="1">
    <location>
        <begin position="199"/>
        <end position="219"/>
    </location>
</feature>
<accession>A0A7W5AZE6</accession>
<dbReference type="InterPro" id="IPR052163">
    <property type="entry name" value="DGC-Regulatory_Protein"/>
</dbReference>
<dbReference type="SUPFAM" id="SSF55073">
    <property type="entry name" value="Nucleotide cyclase"/>
    <property type="match status" value="1"/>
</dbReference>
<dbReference type="SMART" id="SM00267">
    <property type="entry name" value="GGDEF"/>
    <property type="match status" value="1"/>
</dbReference>
<dbReference type="InterPro" id="IPR000160">
    <property type="entry name" value="GGDEF_dom"/>
</dbReference>
<feature type="transmembrane region" description="Helical" evidence="1">
    <location>
        <begin position="64"/>
        <end position="88"/>
    </location>
</feature>
<dbReference type="Gene3D" id="3.30.70.270">
    <property type="match status" value="1"/>
</dbReference>
<dbReference type="PROSITE" id="PS50887">
    <property type="entry name" value="GGDEF"/>
    <property type="match status" value="1"/>
</dbReference>
<comment type="caution">
    <text evidence="3">The sequence shown here is derived from an EMBL/GenBank/DDBJ whole genome shotgun (WGS) entry which is preliminary data.</text>
</comment>
<dbReference type="InterPro" id="IPR029787">
    <property type="entry name" value="Nucleotide_cyclase"/>
</dbReference>
<dbReference type="Pfam" id="PF00990">
    <property type="entry name" value="GGDEF"/>
    <property type="match status" value="1"/>
</dbReference>
<organism evidence="3 4">
    <name type="scientific">Paenibacillus phyllosphaerae</name>
    <dbReference type="NCBI Taxonomy" id="274593"/>
    <lineage>
        <taxon>Bacteria</taxon>
        <taxon>Bacillati</taxon>
        <taxon>Bacillota</taxon>
        <taxon>Bacilli</taxon>
        <taxon>Bacillales</taxon>
        <taxon>Paenibacillaceae</taxon>
        <taxon>Paenibacillus</taxon>
    </lineage>
</organism>
<dbReference type="AlphaFoldDB" id="A0A7W5AZE6"/>
<keyword evidence="1" id="KW-0472">Membrane</keyword>
<feature type="domain" description="GGDEF" evidence="2">
    <location>
        <begin position="377"/>
        <end position="510"/>
    </location>
</feature>
<dbReference type="PANTHER" id="PTHR46663:SF2">
    <property type="entry name" value="GGDEF DOMAIN-CONTAINING PROTEIN"/>
    <property type="match status" value="1"/>
</dbReference>
<feature type="transmembrane region" description="Helical" evidence="1">
    <location>
        <begin position="34"/>
        <end position="52"/>
    </location>
</feature>
<name>A0A7W5AZE6_9BACL</name>
<dbReference type="CDD" id="cd01949">
    <property type="entry name" value="GGDEF"/>
    <property type="match status" value="1"/>
</dbReference>
<reference evidence="3 4" key="1">
    <citation type="submission" date="2020-08" db="EMBL/GenBank/DDBJ databases">
        <title>Genomic Encyclopedia of Type Strains, Phase III (KMG-III): the genomes of soil and plant-associated and newly described type strains.</title>
        <authorList>
            <person name="Whitman W."/>
        </authorList>
    </citation>
    <scope>NUCLEOTIDE SEQUENCE [LARGE SCALE GENOMIC DNA]</scope>
    <source>
        <strain evidence="3 4">CECT 5862</strain>
    </source>
</reference>
<evidence type="ECO:0000313" key="3">
    <source>
        <dbReference type="EMBL" id="MBB3111076.1"/>
    </source>
</evidence>
<dbReference type="InterPro" id="IPR043128">
    <property type="entry name" value="Rev_trsase/Diguanyl_cyclase"/>
</dbReference>
<keyword evidence="4" id="KW-1185">Reference proteome</keyword>
<evidence type="ECO:0000256" key="1">
    <source>
        <dbReference type="SAM" id="Phobius"/>
    </source>
</evidence>
<feature type="transmembrane region" description="Helical" evidence="1">
    <location>
        <begin position="130"/>
        <end position="149"/>
    </location>
</feature>
<dbReference type="Proteomes" id="UP000570361">
    <property type="component" value="Unassembled WGS sequence"/>
</dbReference>
<protein>
    <submittedName>
        <fullName evidence="3">Diguanylate cyclase (GGDEF)-like protein</fullName>
    </submittedName>
</protein>
<dbReference type="RefSeq" id="WP_183600951.1">
    <property type="nucleotide sequence ID" value="NZ_JACHXK010000006.1"/>
</dbReference>
<proteinExistence type="predicted"/>